<dbReference type="Proteomes" id="UP000326671">
    <property type="component" value="Unassembled WGS sequence"/>
</dbReference>
<reference evidence="1 2" key="1">
    <citation type="submission" date="2019-09" db="EMBL/GenBank/DDBJ databases">
        <title>Whole genome sequences of isolates from the Mars Exploration Rovers.</title>
        <authorList>
            <person name="Seuylemezian A."/>
            <person name="Vaishampayan P."/>
        </authorList>
    </citation>
    <scope>NUCLEOTIDE SEQUENCE [LARGE SCALE GENOMIC DNA]</scope>
    <source>
        <strain evidence="1 2">MER_TA_151</strain>
    </source>
</reference>
<dbReference type="EMBL" id="VYKL01000048">
    <property type="protein sequence ID" value="KAA9013810.1"/>
    <property type="molecule type" value="Genomic_DNA"/>
</dbReference>
<gene>
    <name evidence="1" type="ORF">F4V44_24400</name>
</gene>
<proteinExistence type="predicted"/>
<name>A0A5J5GZX1_9BACI</name>
<protein>
    <submittedName>
        <fullName evidence="1">Uncharacterized protein</fullName>
    </submittedName>
</protein>
<keyword evidence="2" id="KW-1185">Reference proteome</keyword>
<dbReference type="AlphaFoldDB" id="A0A5J5GZX1"/>
<dbReference type="OrthoDB" id="9803476at2"/>
<sequence length="760" mass="89292">MSETYYRQFLHIISRDTDQPGKIERLNKDEISKLVTFIKSLDYNESNNLVSLASFLHYGQMTGGEQFIDAFDVEQAWKLEVVSQLTEKLHSLSSHTGRAYERDKEREWRLQTYQELTNPVKGFDAYFTYQPSMLLFETERFLHELICYMLDSIALIDPKTFTNLCQKEQNPLWSLRWVQRLDNFTSDIILNKEVFEGLPIGHQGILSAYLWDQCLMKKEKECRETTNKLLLFHMQLPRSFFLSMVARILSNITNNHFSTLNHIEKIKKSERQLETLLTLAAKQFVNLPLLTEAEVNQFVDNFYNPVNQEVIWACLTLVKKVENDCTYEYPIKNTRKIRQTIINSYPSYWKTKGNHTRYSFSEDLTINLVEELAIAINACYQEQSFDLLDQFKDIPDLFDLFYLRDAHEYGQLIESKRLLLVHAYLACQLLTIRGEQKEIPKEKWDGFFDFVLHFTELDSKEHSPMDQKIRTAVFTATGSLFAVYGYPDTFNKWLRLIHDPFDYLAIIKSGIELEKKDEIFALIENRFPLYVQLLRSKDLLELGYEIYSEKNFTLAAKILSHIQIKSFNADQMSYWKRLTSTAYLNAAFESKNISTQIQNLKAALQFSRQKVDHSYNPYMKENQAVTVQIIGWLFDRNEASYSELLNAYNLIALQPWKIESGALHSEDYYVSSLILVRLLSASEKPEPYHLEQMEVAIERMSDLPGHQLTQELLRSWYALFTGKDMERTMIMMEQEKIKASKQWLPRALQTFFEEIINGDI</sequence>
<evidence type="ECO:0000313" key="1">
    <source>
        <dbReference type="EMBL" id="KAA9013810.1"/>
    </source>
</evidence>
<evidence type="ECO:0000313" key="2">
    <source>
        <dbReference type="Proteomes" id="UP000326671"/>
    </source>
</evidence>
<accession>A0A5J5GZX1</accession>
<comment type="caution">
    <text evidence="1">The sequence shown here is derived from an EMBL/GenBank/DDBJ whole genome shotgun (WGS) entry which is preliminary data.</text>
</comment>
<dbReference type="RefSeq" id="WP_150442614.1">
    <property type="nucleotide sequence ID" value="NZ_VYKL01000048.1"/>
</dbReference>
<organism evidence="1 2">
    <name type="scientific">Niallia endozanthoxylica</name>
    <dbReference type="NCBI Taxonomy" id="2036016"/>
    <lineage>
        <taxon>Bacteria</taxon>
        <taxon>Bacillati</taxon>
        <taxon>Bacillota</taxon>
        <taxon>Bacilli</taxon>
        <taxon>Bacillales</taxon>
        <taxon>Bacillaceae</taxon>
        <taxon>Niallia</taxon>
    </lineage>
</organism>